<dbReference type="Proteomes" id="UP000634136">
    <property type="component" value="Unassembled WGS sequence"/>
</dbReference>
<protein>
    <submittedName>
        <fullName evidence="1">Uncharacterized protein</fullName>
    </submittedName>
</protein>
<dbReference type="EMBL" id="JAAIUW010000005">
    <property type="protein sequence ID" value="KAF7831765.1"/>
    <property type="molecule type" value="Genomic_DNA"/>
</dbReference>
<dbReference type="AlphaFoldDB" id="A0A834U060"/>
<keyword evidence="2" id="KW-1185">Reference proteome</keyword>
<accession>A0A834U060</accession>
<name>A0A834U060_9FABA</name>
<gene>
    <name evidence="1" type="ORF">G2W53_014098</name>
</gene>
<reference evidence="1" key="1">
    <citation type="submission" date="2020-09" db="EMBL/GenBank/DDBJ databases">
        <title>Genome-Enabled Discovery of Anthraquinone Biosynthesis in Senna tora.</title>
        <authorList>
            <person name="Kang S.-H."/>
            <person name="Pandey R.P."/>
            <person name="Lee C.-M."/>
            <person name="Sim J.-S."/>
            <person name="Jeong J.-T."/>
            <person name="Choi B.-S."/>
            <person name="Jung M."/>
            <person name="Ginzburg D."/>
            <person name="Zhao K."/>
            <person name="Won S.Y."/>
            <person name="Oh T.-J."/>
            <person name="Yu Y."/>
            <person name="Kim N.-H."/>
            <person name="Lee O.R."/>
            <person name="Lee T.-H."/>
            <person name="Bashyal P."/>
            <person name="Kim T.-S."/>
            <person name="Lee W.-H."/>
            <person name="Kawkins C."/>
            <person name="Kim C.-K."/>
            <person name="Kim J.S."/>
            <person name="Ahn B.O."/>
            <person name="Rhee S.Y."/>
            <person name="Sohng J.K."/>
        </authorList>
    </citation>
    <scope>NUCLEOTIDE SEQUENCE</scope>
    <source>
        <tissue evidence="1">Leaf</tissue>
    </source>
</reference>
<organism evidence="1 2">
    <name type="scientific">Senna tora</name>
    <dbReference type="NCBI Taxonomy" id="362788"/>
    <lineage>
        <taxon>Eukaryota</taxon>
        <taxon>Viridiplantae</taxon>
        <taxon>Streptophyta</taxon>
        <taxon>Embryophyta</taxon>
        <taxon>Tracheophyta</taxon>
        <taxon>Spermatophyta</taxon>
        <taxon>Magnoliopsida</taxon>
        <taxon>eudicotyledons</taxon>
        <taxon>Gunneridae</taxon>
        <taxon>Pentapetalae</taxon>
        <taxon>rosids</taxon>
        <taxon>fabids</taxon>
        <taxon>Fabales</taxon>
        <taxon>Fabaceae</taxon>
        <taxon>Caesalpinioideae</taxon>
        <taxon>Cassia clade</taxon>
        <taxon>Senna</taxon>
    </lineage>
</organism>
<sequence length="281" mass="31763">MLLAQDKLRNLLLLLMGEMLLRFDFLVTGSFFSLRPSFEGLPIFMVQSFLLPFKGIIILPCDRRIFHSFLFSERVFPLMKGSFVHPFWGIFHLSHWRKDLSPFLSAEGYFFHPFGGIVRSGQLFACALLIGLSTLQFRRGIDRSEKSERDQSIHQLFVALVGLLSPFRGINLSEADHSVRQLHSLVDLRSPLKLFEARSASSAARMTSIALDRFAAGMITDLLGSICQSSAHPFGWTGFSINLSQLSTSFNFVRPMGWVGLPINFFQLCPCAGTHLMGRFY</sequence>
<evidence type="ECO:0000313" key="1">
    <source>
        <dbReference type="EMBL" id="KAF7831765.1"/>
    </source>
</evidence>
<comment type="caution">
    <text evidence="1">The sequence shown here is derived from an EMBL/GenBank/DDBJ whole genome shotgun (WGS) entry which is preliminary data.</text>
</comment>
<proteinExistence type="predicted"/>
<evidence type="ECO:0000313" key="2">
    <source>
        <dbReference type="Proteomes" id="UP000634136"/>
    </source>
</evidence>